<proteinExistence type="predicted"/>
<feature type="region of interest" description="Disordered" evidence="1">
    <location>
        <begin position="35"/>
        <end position="67"/>
    </location>
</feature>
<dbReference type="Proteomes" id="UP000075573">
    <property type="component" value="Unassembled WGS sequence"/>
</dbReference>
<feature type="compositionally biased region" description="Basic and acidic residues" evidence="1">
    <location>
        <begin position="52"/>
        <end position="67"/>
    </location>
</feature>
<evidence type="ECO:0000256" key="1">
    <source>
        <dbReference type="SAM" id="MobiDB-lite"/>
    </source>
</evidence>
<reference evidence="2 3" key="1">
    <citation type="submission" date="2015-06" db="EMBL/GenBank/DDBJ databases">
        <title>Improved classification and identification of acetic acid bacteria using matrix-assisted laser desorption/ionization time-of-flight mass spectrometry; Gluconobacter nephelii and Gluconobacter uchimurae are later heterotypic synonyms of Gluconobacter japonicus and Gluconobacter oxydans, respectively.</title>
        <authorList>
            <person name="Li L."/>
            <person name="Cleenwerck I."/>
            <person name="De Vuyst L."/>
            <person name="Vandamme P."/>
        </authorList>
    </citation>
    <scope>NUCLEOTIDE SEQUENCE [LARGE SCALE GENOMIC DNA]</scope>
    <source>
        <strain evidence="2 3">LMG 1764</strain>
    </source>
</reference>
<accession>A0A149QY25</accession>
<evidence type="ECO:0000313" key="2">
    <source>
        <dbReference type="EMBL" id="KXV02212.1"/>
    </source>
</evidence>
<name>A0A149QY25_9PROT</name>
<organism evidence="2 3">
    <name type="scientific">Gluconobacter potus</name>
    <dbReference type="NCBI Taxonomy" id="2724927"/>
    <lineage>
        <taxon>Bacteria</taxon>
        <taxon>Pseudomonadati</taxon>
        <taxon>Pseudomonadota</taxon>
        <taxon>Alphaproteobacteria</taxon>
        <taxon>Acetobacterales</taxon>
        <taxon>Acetobacteraceae</taxon>
        <taxon>Gluconobacter</taxon>
    </lineage>
</organism>
<comment type="caution">
    <text evidence="2">The sequence shown here is derived from an EMBL/GenBank/DDBJ whole genome shotgun (WGS) entry which is preliminary data.</text>
</comment>
<dbReference type="EMBL" id="LHZB01000101">
    <property type="protein sequence ID" value="KXV02212.1"/>
    <property type="molecule type" value="Genomic_DNA"/>
</dbReference>
<sequence length="84" mass="9824">MEELTLRDDGADDPRPVIFEDVVDFREKKEVEWLCEDSDEDDDREEEEECEENGRAEARSTVEVDSRTPQRAAVMNLRIMDTCL</sequence>
<gene>
    <name evidence="2" type="ORF">AD929_03685</name>
</gene>
<protein>
    <submittedName>
        <fullName evidence="2">Uncharacterized protein</fullName>
    </submittedName>
</protein>
<feature type="compositionally biased region" description="Acidic residues" evidence="1">
    <location>
        <begin position="35"/>
        <end position="51"/>
    </location>
</feature>
<evidence type="ECO:0000313" key="3">
    <source>
        <dbReference type="Proteomes" id="UP000075573"/>
    </source>
</evidence>
<dbReference type="AlphaFoldDB" id="A0A149QY25"/>